<dbReference type="AlphaFoldDB" id="A0A2K9LVK0"/>
<dbReference type="EMBL" id="CP025543">
    <property type="protein sequence ID" value="AUM63063.1"/>
    <property type="molecule type" value="Genomic_DNA"/>
</dbReference>
<sequence>MKLKKINNKFNHFLISKRPENKLVFWNNLGEVILFISSKERISFMRFLNEQLSKISSIRIISIFYVISKDKNFIAYDSKEIIDKETRKNIRVFIKLMFNLKLKIKIHFEFVNFNVANKNSREFDKLKIKEIFNSVMRTKEDIKLPAYNKNVRKEINSMIMKYKTLKSKTTGALGNRKIRIIYRPEK</sequence>
<dbReference type="KEGG" id="smoo:SMONO_v1c08140"/>
<accession>A0A2K9LVK0</accession>
<keyword evidence="2" id="KW-1185">Reference proteome</keyword>
<dbReference type="Gene3D" id="3.30.1370.50">
    <property type="entry name" value="R3H-like domain"/>
    <property type="match status" value="1"/>
</dbReference>
<protein>
    <recommendedName>
        <fullName evidence="3">R3H domain-containing protein</fullName>
    </recommendedName>
</protein>
<dbReference type="GO" id="GO:0003676">
    <property type="term" value="F:nucleic acid binding"/>
    <property type="evidence" value="ECO:0007669"/>
    <property type="project" value="InterPro"/>
</dbReference>
<proteinExistence type="predicted"/>
<gene>
    <name evidence="1" type="ORF">SMONO_v1c08140</name>
</gene>
<evidence type="ECO:0008006" key="3">
    <source>
        <dbReference type="Google" id="ProtNLM"/>
    </source>
</evidence>
<evidence type="ECO:0000313" key="1">
    <source>
        <dbReference type="EMBL" id="AUM63063.1"/>
    </source>
</evidence>
<dbReference type="OrthoDB" id="389585at2"/>
<name>A0A2K9LVK0_SPISQ</name>
<dbReference type="InterPro" id="IPR036867">
    <property type="entry name" value="R3H_dom_sf"/>
</dbReference>
<dbReference type="RefSeq" id="WP_101781096.1">
    <property type="nucleotide sequence ID" value="NZ_CP025543.1"/>
</dbReference>
<organism evidence="1 2">
    <name type="scientific">Spiroplasma monobiae MQ-1</name>
    <dbReference type="NCBI Taxonomy" id="1336748"/>
    <lineage>
        <taxon>Bacteria</taxon>
        <taxon>Bacillati</taxon>
        <taxon>Mycoplasmatota</taxon>
        <taxon>Mollicutes</taxon>
        <taxon>Entomoplasmatales</taxon>
        <taxon>Spiroplasmataceae</taxon>
        <taxon>Spiroplasma</taxon>
    </lineage>
</organism>
<reference evidence="1 2" key="1">
    <citation type="submission" date="2017-12" db="EMBL/GenBank/DDBJ databases">
        <title>Complete genome sequence of Spiroplasma monobiae MQ-1 (ATCC 33825).</title>
        <authorList>
            <person name="Tsai Y.-M."/>
            <person name="Lo W.-S."/>
            <person name="Wu P.-S."/>
            <person name="Cho S.-T."/>
            <person name="Kuo C.-H."/>
        </authorList>
    </citation>
    <scope>NUCLEOTIDE SEQUENCE [LARGE SCALE GENOMIC DNA]</scope>
    <source>
        <strain evidence="1 2">MQ-1</strain>
    </source>
</reference>
<evidence type="ECO:0000313" key="2">
    <source>
        <dbReference type="Proteomes" id="UP000234790"/>
    </source>
</evidence>
<dbReference type="Proteomes" id="UP000234790">
    <property type="component" value="Chromosome"/>
</dbReference>